<dbReference type="OrthoDB" id="5518730at2"/>
<reference evidence="1 2" key="1">
    <citation type="submission" date="2016-10" db="EMBL/GenBank/DDBJ databases">
        <authorList>
            <person name="de Groot N.N."/>
        </authorList>
    </citation>
    <scope>NUCLEOTIDE SEQUENCE [LARGE SCALE GENOMIC DNA]</scope>
    <source>
        <strain evidence="1 2">DSM 9990</strain>
    </source>
</reference>
<keyword evidence="2" id="KW-1185">Reference proteome</keyword>
<gene>
    <name evidence="1" type="ORF">SAMN05660836_00193</name>
</gene>
<name>A0A1I4QSU7_9BACT</name>
<organism evidence="1 2">
    <name type="scientific">Thermodesulforhabdus norvegica</name>
    <dbReference type="NCBI Taxonomy" id="39841"/>
    <lineage>
        <taxon>Bacteria</taxon>
        <taxon>Pseudomonadati</taxon>
        <taxon>Thermodesulfobacteriota</taxon>
        <taxon>Syntrophobacteria</taxon>
        <taxon>Syntrophobacterales</taxon>
        <taxon>Thermodesulforhabdaceae</taxon>
        <taxon>Thermodesulforhabdus</taxon>
    </lineage>
</organism>
<dbReference type="STRING" id="39841.SAMN05660836_00193"/>
<dbReference type="AlphaFoldDB" id="A0A1I4QSU7"/>
<dbReference type="Proteomes" id="UP000199611">
    <property type="component" value="Unassembled WGS sequence"/>
</dbReference>
<accession>A0A1I4QSU7</accession>
<evidence type="ECO:0000313" key="2">
    <source>
        <dbReference type="Proteomes" id="UP000199611"/>
    </source>
</evidence>
<evidence type="ECO:0000313" key="1">
    <source>
        <dbReference type="EMBL" id="SFM42800.1"/>
    </source>
</evidence>
<sequence length="145" mass="15923">MKVDEIKSRVMESPEVEGAANKRVSDDAFAGYLREAEGESRVVEGDKSVEVTPLSSLSEAISAMYVNGLEANLSFADRSEFVLEKFASAVERGDLRSIGDLIQELSDILANVDAENISGEGKKLLEEMRIVAYTEGIKWVRGDYI</sequence>
<dbReference type="EMBL" id="FOUU01000001">
    <property type="protein sequence ID" value="SFM42800.1"/>
    <property type="molecule type" value="Genomic_DNA"/>
</dbReference>
<protein>
    <submittedName>
        <fullName evidence="1">Uncharacterized protein</fullName>
    </submittedName>
</protein>
<proteinExistence type="predicted"/>
<dbReference type="RefSeq" id="WP_093392760.1">
    <property type="nucleotide sequence ID" value="NZ_FOUU01000001.1"/>
</dbReference>